<dbReference type="InterPro" id="IPR002213">
    <property type="entry name" value="UDP_glucos_trans"/>
</dbReference>
<dbReference type="CAZy" id="GT1">
    <property type="family name" value="Glycosyltransferase Family 1"/>
</dbReference>
<gene>
    <name evidence="2" type="primary">nokL</name>
    <name evidence="3" type="ORF">GCM10009560_48520</name>
</gene>
<reference evidence="2" key="2">
    <citation type="journal article" date="2009" name="Mol. Biosyst.">
        <title>Molecular cloning, sequence analysis and functional characterization of the gene cluster for biosynthesis of K-252a and its analogs.</title>
        <authorList>
            <person name="Chiu H.T."/>
            <person name="Chen Y.L."/>
            <person name="Chen C.Y."/>
            <person name="Jin C."/>
            <person name="Lee M.N."/>
            <person name="Lin Y.C."/>
        </authorList>
    </citation>
    <scope>NUCLEOTIDE SEQUENCE</scope>
    <source>
        <strain evidence="2">NRRL15532</strain>
    </source>
</reference>
<dbReference type="Pfam" id="PF06722">
    <property type="entry name" value="EryCIII-like_C"/>
    <property type="match status" value="1"/>
</dbReference>
<sequence>MAHVLIATTPADGHVNPVVPVARNLVRAGHDVRWYTGDGYRSKITAVGARHLPMFAAHDFSGQSKAEAFPAQARLTGAASFVAGMRDIFYRTAPDQMDDLLRVLDRFPADVLVSDDMCYGASFAAEHTGLPHVWIGNSIYVLGSRDTAPLGRGLGPSATRAGRLRNAVLAWAGDHIMLRGLRRAADAARAQAGLARLRAGGMENIARRPDRYLVGTVAELEFPRSDLFAGTHFVGALDLPPSDTAFDPPPWWEELRGERPVVLVTQGTIADDARRLLLPAIRALADEPVLVVVTTGNRTLGPSAGTLPANVRVEGFVPYHRLLPYVDVMVTNGGFNGVTAALRHGVPLVVAGATEEKADVAARVAYAGAGVALRGARLAPERVRAAVRAVLDGPEHRAAAARLHDAFARHDGPRRAAELIEELIPARTAPATGGPL</sequence>
<dbReference type="GO" id="GO:0017000">
    <property type="term" value="P:antibiotic biosynthetic process"/>
    <property type="evidence" value="ECO:0007669"/>
    <property type="project" value="UniProtKB-ARBA"/>
</dbReference>
<feature type="domain" description="Erythromycin biosynthesis protein CIII-like C-terminal" evidence="1">
    <location>
        <begin position="291"/>
        <end position="422"/>
    </location>
</feature>
<evidence type="ECO:0000313" key="3">
    <source>
        <dbReference type="EMBL" id="GAA0938511.1"/>
    </source>
</evidence>
<protein>
    <submittedName>
        <fullName evidence="2 3">Glycosyltransferase</fullName>
    </submittedName>
</protein>
<dbReference type="FunFam" id="3.40.50.2000:FF:000072">
    <property type="entry name" value="Glycosyl transferase"/>
    <property type="match status" value="1"/>
</dbReference>
<dbReference type="InterPro" id="IPR010610">
    <property type="entry name" value="EryCIII-like_C"/>
</dbReference>
<evidence type="ECO:0000313" key="2">
    <source>
        <dbReference type="EMBL" id="ACN29718.1"/>
    </source>
</evidence>
<proteinExistence type="predicted"/>
<evidence type="ECO:0000259" key="1">
    <source>
        <dbReference type="Pfam" id="PF06722"/>
    </source>
</evidence>
<dbReference type="Gene3D" id="3.40.50.2000">
    <property type="entry name" value="Glycogen Phosphorylase B"/>
    <property type="match status" value="2"/>
</dbReference>
<dbReference type="RefSeq" id="WP_343952282.1">
    <property type="nucleotide sequence ID" value="NZ_BAAAHQ010000024.1"/>
</dbReference>
<reference evidence="4" key="4">
    <citation type="journal article" date="2019" name="Int. J. Syst. Evol. Microbiol.">
        <title>The Global Catalogue of Microorganisms (GCM) 10K type strain sequencing project: providing services to taxonomists for standard genome sequencing and annotation.</title>
        <authorList>
            <consortium name="The Broad Institute Genomics Platform"/>
            <consortium name="The Broad Institute Genome Sequencing Center for Infectious Disease"/>
            <person name="Wu L."/>
            <person name="Ma J."/>
        </authorList>
    </citation>
    <scope>NUCLEOTIDE SEQUENCE [LARGE SCALE GENOMIC DNA]</scope>
    <source>
        <strain evidence="4">JCM 11136</strain>
    </source>
</reference>
<dbReference type="CDD" id="cd03784">
    <property type="entry name" value="GT1_Gtf-like"/>
    <property type="match status" value="1"/>
</dbReference>
<dbReference type="PANTHER" id="PTHR48050">
    <property type="entry name" value="STEROL 3-BETA-GLUCOSYLTRANSFERASE"/>
    <property type="match status" value="1"/>
</dbReference>
<dbReference type="GO" id="GO:0016758">
    <property type="term" value="F:hexosyltransferase activity"/>
    <property type="evidence" value="ECO:0007669"/>
    <property type="project" value="UniProtKB-ARBA"/>
</dbReference>
<accession>C9W349</accession>
<dbReference type="PANTHER" id="PTHR48050:SF13">
    <property type="entry name" value="STEROL 3-BETA-GLUCOSYLTRANSFERASE UGT80A2"/>
    <property type="match status" value="1"/>
</dbReference>
<evidence type="ECO:0000313" key="4">
    <source>
        <dbReference type="Proteomes" id="UP001501578"/>
    </source>
</evidence>
<dbReference type="SUPFAM" id="SSF53756">
    <property type="entry name" value="UDP-Glycosyltransferase/glycogen phosphorylase"/>
    <property type="match status" value="1"/>
</dbReference>
<reference evidence="3" key="3">
    <citation type="journal article" date="2014" name="Int. J. Syst. Evol. Microbiol.">
        <title>Complete genome of a new Firmicutes species belonging to the dominant human colonic microbiota ('Ruminococcus bicirculans') reveals two chromosomes and a selective capacity to utilize plant glucans.</title>
        <authorList>
            <consortium name="NISC Comparative Sequencing Program"/>
            <person name="Wegmann U."/>
            <person name="Louis P."/>
            <person name="Goesmann A."/>
            <person name="Henrissat B."/>
            <person name="Duncan S.H."/>
            <person name="Flint H.J."/>
        </authorList>
    </citation>
    <scope>NUCLEOTIDE SEQUENCE</scope>
    <source>
        <strain evidence="3">JCM 11136</strain>
    </source>
</reference>
<keyword evidence="2" id="KW-0808">Transferase</keyword>
<dbReference type="GO" id="GO:0008194">
    <property type="term" value="F:UDP-glycosyltransferase activity"/>
    <property type="evidence" value="ECO:0007669"/>
    <property type="project" value="InterPro"/>
</dbReference>
<keyword evidence="4" id="KW-1185">Reference proteome</keyword>
<reference evidence="3" key="5">
    <citation type="submission" date="2023-12" db="EMBL/GenBank/DDBJ databases">
        <authorList>
            <person name="Sun Q."/>
            <person name="Inoue M."/>
        </authorList>
    </citation>
    <scope>NUCLEOTIDE SEQUENCE</scope>
    <source>
        <strain evidence="3">JCM 11136</strain>
    </source>
</reference>
<dbReference type="AlphaFoldDB" id="C9W349"/>
<dbReference type="Proteomes" id="UP001501578">
    <property type="component" value="Unassembled WGS sequence"/>
</dbReference>
<dbReference type="EMBL" id="FJ031030">
    <property type="protein sequence ID" value="ACN29718.1"/>
    <property type="molecule type" value="Genomic_DNA"/>
</dbReference>
<dbReference type="EMBL" id="BAAAHQ010000024">
    <property type="protein sequence ID" value="GAA0938511.1"/>
    <property type="molecule type" value="Genomic_DNA"/>
</dbReference>
<organism evidence="2">
    <name type="scientific">Nonomuraea longicatena</name>
    <dbReference type="NCBI Taxonomy" id="83682"/>
    <lineage>
        <taxon>Bacteria</taxon>
        <taxon>Bacillati</taxon>
        <taxon>Actinomycetota</taxon>
        <taxon>Actinomycetes</taxon>
        <taxon>Streptosporangiales</taxon>
        <taxon>Streptosporangiaceae</taxon>
        <taxon>Nonomuraea</taxon>
    </lineage>
</organism>
<reference evidence="2" key="1">
    <citation type="submission" date="2008-08" db="EMBL/GenBank/DDBJ databases">
        <authorList>
            <person name="Chiu H.-T."/>
        </authorList>
    </citation>
    <scope>NUCLEOTIDE SEQUENCE</scope>
    <source>
        <strain evidence="2">NRRL15532</strain>
    </source>
</reference>
<name>C9W349_9ACTN</name>
<dbReference type="InterPro" id="IPR050426">
    <property type="entry name" value="Glycosyltransferase_28"/>
</dbReference>